<dbReference type="OrthoDB" id="3342455at2759"/>
<keyword evidence="1" id="KW-0472">Membrane</keyword>
<dbReference type="AlphaFoldDB" id="A0A9P7V8L9"/>
<comment type="caution">
    <text evidence="2">The sequence shown here is derived from an EMBL/GenBank/DDBJ whole genome shotgun (WGS) entry which is preliminary data.</text>
</comment>
<feature type="transmembrane region" description="Helical" evidence="1">
    <location>
        <begin position="12"/>
        <end position="31"/>
    </location>
</feature>
<protein>
    <submittedName>
        <fullName evidence="2">Uncharacterized protein</fullName>
    </submittedName>
</protein>
<gene>
    <name evidence="2" type="ORF">KQ657_001303</name>
</gene>
<dbReference type="PANTHER" id="PTHR37992">
    <property type="entry name" value="EXPRESSED PROTEIN"/>
    <property type="match status" value="1"/>
</dbReference>
<reference evidence="2" key="1">
    <citation type="submission" date="2021-03" db="EMBL/GenBank/DDBJ databases">
        <authorList>
            <person name="Palmer J.M."/>
        </authorList>
    </citation>
    <scope>NUCLEOTIDE SEQUENCE</scope>
    <source>
        <strain evidence="2">ARV_011</strain>
    </source>
</reference>
<feature type="transmembrane region" description="Helical" evidence="1">
    <location>
        <begin position="43"/>
        <end position="63"/>
    </location>
</feature>
<dbReference type="PANTHER" id="PTHR37992:SF1">
    <property type="entry name" value="DUF1774-DOMAIN-CONTAINING PROTEIN"/>
    <property type="match status" value="1"/>
</dbReference>
<organism evidence="2 3">
    <name type="scientific">Scheffersomyces spartinae</name>
    <dbReference type="NCBI Taxonomy" id="45513"/>
    <lineage>
        <taxon>Eukaryota</taxon>
        <taxon>Fungi</taxon>
        <taxon>Dikarya</taxon>
        <taxon>Ascomycota</taxon>
        <taxon>Saccharomycotina</taxon>
        <taxon>Pichiomycetes</taxon>
        <taxon>Debaryomycetaceae</taxon>
        <taxon>Scheffersomyces</taxon>
    </lineage>
</organism>
<keyword evidence="1" id="KW-0812">Transmembrane</keyword>
<evidence type="ECO:0000313" key="2">
    <source>
        <dbReference type="EMBL" id="KAG7192846.1"/>
    </source>
</evidence>
<dbReference type="InterPro" id="IPR013920">
    <property type="entry name" value="DUF1774_fun"/>
</dbReference>
<proteinExistence type="predicted"/>
<dbReference type="RefSeq" id="XP_043048396.1">
    <property type="nucleotide sequence ID" value="XM_043192101.1"/>
</dbReference>
<dbReference type="Pfam" id="PF08611">
    <property type="entry name" value="DUF1774"/>
    <property type="match status" value="1"/>
</dbReference>
<feature type="transmembrane region" description="Helical" evidence="1">
    <location>
        <begin position="94"/>
        <end position="115"/>
    </location>
</feature>
<sequence>MADSNELIKHKVVGAIATILSIYGIFFLHPFHAGHFTPFSMNHVVYIVYWVLFFLNQVGFLVFANEANSYVLTHLISFGILNFIWSYFYSGHHYIVSEIILLISLVNSLVYYFSVNKYEDKVSLEGYLVRFAISWLFYAVFWNGSSIWGHFNDRLWFRILCNITIWDFLIIPGLFILLLNDYLVGTDTCILVFGIALKQLTHKVFALQWIFAFVVLGLLALLTVASIAGLFRSSSTLIVEVDEEQRPLVT</sequence>
<dbReference type="Proteomes" id="UP000790833">
    <property type="component" value="Unassembled WGS sequence"/>
</dbReference>
<feature type="transmembrane region" description="Helical" evidence="1">
    <location>
        <begin position="70"/>
        <end position="88"/>
    </location>
</feature>
<evidence type="ECO:0000256" key="1">
    <source>
        <dbReference type="SAM" id="Phobius"/>
    </source>
</evidence>
<feature type="transmembrane region" description="Helical" evidence="1">
    <location>
        <begin position="155"/>
        <end position="175"/>
    </location>
</feature>
<feature type="transmembrane region" description="Helical" evidence="1">
    <location>
        <begin position="127"/>
        <end position="149"/>
    </location>
</feature>
<evidence type="ECO:0000313" key="3">
    <source>
        <dbReference type="Proteomes" id="UP000790833"/>
    </source>
</evidence>
<feature type="transmembrane region" description="Helical" evidence="1">
    <location>
        <begin position="206"/>
        <end position="231"/>
    </location>
</feature>
<keyword evidence="1" id="KW-1133">Transmembrane helix</keyword>
<keyword evidence="3" id="KW-1185">Reference proteome</keyword>
<dbReference type="GeneID" id="66114677"/>
<name>A0A9P7V8L9_9ASCO</name>
<dbReference type="EMBL" id="JAHMUF010000015">
    <property type="protein sequence ID" value="KAG7192846.1"/>
    <property type="molecule type" value="Genomic_DNA"/>
</dbReference>
<accession>A0A9P7V8L9</accession>